<protein>
    <submittedName>
        <fullName evidence="1">Uncharacterized protein</fullName>
    </submittedName>
</protein>
<name>A0A2A2K1F8_9BILA</name>
<keyword evidence="2" id="KW-1185">Reference proteome</keyword>
<evidence type="ECO:0000313" key="2">
    <source>
        <dbReference type="Proteomes" id="UP000218231"/>
    </source>
</evidence>
<accession>A0A2A2K1F8</accession>
<dbReference type="AlphaFoldDB" id="A0A2A2K1F8"/>
<reference evidence="1 2" key="1">
    <citation type="journal article" date="2017" name="Curr. Biol.">
        <title>Genome architecture and evolution of a unichromosomal asexual nematode.</title>
        <authorList>
            <person name="Fradin H."/>
            <person name="Zegar C."/>
            <person name="Gutwein M."/>
            <person name="Lucas J."/>
            <person name="Kovtun M."/>
            <person name="Corcoran D."/>
            <person name="Baugh L.R."/>
            <person name="Kiontke K."/>
            <person name="Gunsalus K."/>
            <person name="Fitch D.H."/>
            <person name="Piano F."/>
        </authorList>
    </citation>
    <scope>NUCLEOTIDE SEQUENCE [LARGE SCALE GENOMIC DNA]</scope>
    <source>
        <strain evidence="1">PF1309</strain>
    </source>
</reference>
<comment type="caution">
    <text evidence="1">The sequence shown here is derived from an EMBL/GenBank/DDBJ whole genome shotgun (WGS) entry which is preliminary data.</text>
</comment>
<gene>
    <name evidence="1" type="ORF">WR25_02677</name>
</gene>
<dbReference type="Proteomes" id="UP000218231">
    <property type="component" value="Unassembled WGS sequence"/>
</dbReference>
<dbReference type="EMBL" id="LIAE01009882">
    <property type="protein sequence ID" value="PAV67807.1"/>
    <property type="molecule type" value="Genomic_DNA"/>
</dbReference>
<organism evidence="1 2">
    <name type="scientific">Diploscapter pachys</name>
    <dbReference type="NCBI Taxonomy" id="2018661"/>
    <lineage>
        <taxon>Eukaryota</taxon>
        <taxon>Metazoa</taxon>
        <taxon>Ecdysozoa</taxon>
        <taxon>Nematoda</taxon>
        <taxon>Chromadorea</taxon>
        <taxon>Rhabditida</taxon>
        <taxon>Rhabditina</taxon>
        <taxon>Rhabditomorpha</taxon>
        <taxon>Rhabditoidea</taxon>
        <taxon>Rhabditidae</taxon>
        <taxon>Diploscapter</taxon>
    </lineage>
</organism>
<sequence length="413" mass="44511">MASDGSNWSRNGRIAAPMAGASWAMTAGMICAREGRGSADSAAAAADQHGIRVDEAIDRGERLKEGPYGVIDPTRYDGRDRLGAGGDRLERGVRQPGVFQPRQQGGDGDGVLNRPSRPACRVRHEPDFPRPGGGAAMVFPIDHHPAAKTSADEDVEEAGCLERGPVLRLAQRRGRSVVIAMNGPGQGRRKQFAYVDVGPCLIPARLMRKRDATKIVGHSNPQTDNPVALNAARGDGAIEFLLHEADHIVGPRKRRFSRDAATHVTGQIQRRQRQVIAIDVEPEPEGSVAFDLQLQRRLSAPALTPADDANETRLRQAAGDVGDRRRGEPRLARDVYPCRARCQPNGLQYRALIIVAGADEIGAGQTARNSIALVEPPVVGIRVCDALPVRSSTTRLIMSNSIAIQQPPPHHQA</sequence>
<evidence type="ECO:0000313" key="1">
    <source>
        <dbReference type="EMBL" id="PAV67807.1"/>
    </source>
</evidence>
<proteinExistence type="predicted"/>